<dbReference type="Pfam" id="PF01580">
    <property type="entry name" value="FtsK_SpoIIIE"/>
    <property type="match status" value="3"/>
</dbReference>
<evidence type="ECO:0000313" key="13">
    <source>
        <dbReference type="Proteomes" id="UP000268285"/>
    </source>
</evidence>
<evidence type="ECO:0000256" key="9">
    <source>
        <dbReference type="PROSITE-ProRule" id="PRU00289"/>
    </source>
</evidence>
<dbReference type="GO" id="GO:0005524">
    <property type="term" value="F:ATP binding"/>
    <property type="evidence" value="ECO:0007669"/>
    <property type="project" value="UniProtKB-UniRule"/>
</dbReference>
<accession>A0A498QZJ8</accession>
<dbReference type="SUPFAM" id="SSF52540">
    <property type="entry name" value="P-loop containing nucleoside triphosphate hydrolases"/>
    <property type="match status" value="3"/>
</dbReference>
<keyword evidence="4" id="KW-0677">Repeat</keyword>
<keyword evidence="8 10" id="KW-0472">Membrane</keyword>
<feature type="domain" description="FtsK" evidence="11">
    <location>
        <begin position="873"/>
        <end position="1069"/>
    </location>
</feature>
<dbReference type="EMBL" id="UPHU01000001">
    <property type="protein sequence ID" value="VBA56903.1"/>
    <property type="molecule type" value="Genomic_DNA"/>
</dbReference>
<dbReference type="OrthoDB" id="9807790at2"/>
<feature type="transmembrane region" description="Helical" evidence="10">
    <location>
        <begin position="37"/>
        <end position="59"/>
    </location>
</feature>
<dbReference type="Gene3D" id="3.40.50.300">
    <property type="entry name" value="P-loop containing nucleotide triphosphate hydrolases"/>
    <property type="match status" value="3"/>
</dbReference>
<evidence type="ECO:0000256" key="4">
    <source>
        <dbReference type="ARBA" id="ARBA00022737"/>
    </source>
</evidence>
<dbReference type="NCBIfam" id="TIGR03925">
    <property type="entry name" value="T7SS_EccC_b"/>
    <property type="match status" value="1"/>
</dbReference>
<evidence type="ECO:0000313" key="12">
    <source>
        <dbReference type="EMBL" id="VBA56903.1"/>
    </source>
</evidence>
<reference evidence="12 13" key="1">
    <citation type="submission" date="2018-09" db="EMBL/GenBank/DDBJ databases">
        <authorList>
            <person name="Tagini F."/>
        </authorList>
    </citation>
    <scope>NUCLEOTIDE SEQUENCE [LARGE SCALE GENOMIC DNA]</scope>
    <source>
        <strain evidence="12 13">MK142</strain>
    </source>
</reference>
<protein>
    <submittedName>
        <fullName evidence="12">ESX-5 secretion system protein EccC5</fullName>
    </submittedName>
</protein>
<dbReference type="GO" id="GO:0005886">
    <property type="term" value="C:plasma membrane"/>
    <property type="evidence" value="ECO:0007669"/>
    <property type="project" value="UniProtKB-SubCell"/>
</dbReference>
<keyword evidence="13" id="KW-1185">Reference proteome</keyword>
<evidence type="ECO:0000256" key="6">
    <source>
        <dbReference type="ARBA" id="ARBA00022840"/>
    </source>
</evidence>
<dbReference type="InterPro" id="IPR050206">
    <property type="entry name" value="FtsK/SpoIIIE/SftA"/>
</dbReference>
<evidence type="ECO:0000256" key="5">
    <source>
        <dbReference type="ARBA" id="ARBA00022741"/>
    </source>
</evidence>
<keyword evidence="3 10" id="KW-0812">Transmembrane</keyword>
<comment type="subcellular location">
    <subcellularLocation>
        <location evidence="1">Cell membrane</location>
        <topology evidence="1">Multi-pass membrane protein</topology>
    </subcellularLocation>
</comment>
<name>A0A498QZJ8_9MYCO</name>
<keyword evidence="5 9" id="KW-0547">Nucleotide-binding</keyword>
<dbReference type="NCBIfam" id="TIGR03924">
    <property type="entry name" value="T7SS_EccC_a"/>
    <property type="match status" value="1"/>
</dbReference>
<sequence length="1402" mass="154752">MSKKAFPINRGKIDPPKPVRVAPSAPIALPEREPRNIWVMIGVPALIVALIGTIVMLYVSGVRSLSTGFFPLMGIGAFSMLAFSGRFGRARKITWGEMEKGRRRYLRDLDSIRDEIQNAVCAQRSWQHAVHSDPQGLGAIIGGPRMWERSRRDTDFLEVRIGTGVQHAPDSVLSVTWPDISSDEELEPVTGQALRDFILEQRKIRDIAKVVNLRSAPGFSFVSDDLDRVRSLMRSILCSLAVFHNPRDVKLMVVTRSPEVWSWMVWLPHNLHDELFDACGWRRLIFATPEELEATLGAELHMKGKRGAWAPPTAATPTAMGSALETGPGTDTVDLGPHLVIVDDNTGSPDAWESVVGQVGKAGITVLRIASRIGTGVGFGDDQVFDMAERTSVTSGSIALQAGRNSADIEDEDGRPVPLLRARGKFFAHADQLSIHRAYRYARAMARWSPTSRSESADSTSGAAELLRSLGISDPRELDVDRLWAERRGRGDERWSEIPVGAKPNGELQNIIIRAKDFGGFGFHSVVIGTSGSGKSEFFLSLVYGIALTHSPETFNVIFVDMKFESAAQDILGIPHVVAALSNLGKDERHLAERMRRVIDGEIKQRYELFTSVGARDANDYEEIRLAGRDLPPVPVLLVIVDEYLELFANHEKWIQLIIHIGQEGRGANVFFMLGGQRLDLSSLQKVKSNIAFRIALRAESGDDSREVIGSDAAYHLPSKENGFALLKVGPRDLEPFRCFYLSAPFVVPKSKEVAKTIDMTLTKPRLYNWQYQPLDPADAAALEAAAAVDAEPDEFLYHDDGFKKKKIVDVLRESLREVPHRSPRRPWLEPLEDPEPIDVLVAGFRGKPWHVDYGENPGLMFPVGVMDIPEESKQVVYAIDALRSNIIAVGAKQRGKTTTLMTLMCSAAAMYSPKRVTFFCIGGATMAQVGSLPHVTDIVSPKDTEGIERILSTVDALIDGREEAFRRAKIDLDGFRERRFGPGSDGLGGTDPNDPFGDVFVVLDDYDDLYSKDTVLGDRIISLSSRGPEYGVHLMVSAGGWIHGQRQSLLQNVTARIQLRLADPSESQMGHSSIESREAARRTLNRPGFGLTDSLHELRVGIPALADPATGELVNVTDVGERIAEVAGVTKHASLQRLPQRVELKAILELQAAHASPDDLSIAFAIGERHQLQPVPLRLRESPGLMILGRQGCGKTTTLVAIGEAIMSRFSPEEAQLTLIDPKTAPHGLRDLHGPGYVRAYAYDQDEIDEVITELAQQILLPRLPPKGLSQEELRALKPWEGSRHFVLIDDIQELRKEQTYPAKPPVGAALWKLMERARQIGLHVFTTRNSANWSTMPMDPWMRFQTSAKVAQLYMDNDPQNRINRLVRAQALPPGRALLVDTDDAVEGVLVGIPSTLATG</sequence>
<feature type="transmembrane region" description="Helical" evidence="10">
    <location>
        <begin position="65"/>
        <end position="83"/>
    </location>
</feature>
<feature type="binding site" evidence="9">
    <location>
        <begin position="891"/>
        <end position="898"/>
    </location>
    <ligand>
        <name>ATP</name>
        <dbReference type="ChEBI" id="CHEBI:30616"/>
    </ligand>
</feature>
<dbReference type="InterPro" id="IPR023837">
    <property type="entry name" value="EccCb-like_Actinobacteria"/>
</dbReference>
<keyword evidence="6 9" id="KW-0067">ATP-binding</keyword>
<dbReference type="PANTHER" id="PTHR22683">
    <property type="entry name" value="SPORULATION PROTEIN RELATED"/>
    <property type="match status" value="1"/>
</dbReference>
<dbReference type="InterPro" id="IPR027417">
    <property type="entry name" value="P-loop_NTPase"/>
</dbReference>
<evidence type="ECO:0000256" key="3">
    <source>
        <dbReference type="ARBA" id="ARBA00022692"/>
    </source>
</evidence>
<feature type="binding site" evidence="9">
    <location>
        <begin position="529"/>
        <end position="536"/>
    </location>
    <ligand>
        <name>ATP</name>
        <dbReference type="ChEBI" id="CHEBI:30616"/>
    </ligand>
</feature>
<feature type="domain" description="FtsK" evidence="11">
    <location>
        <begin position="1173"/>
        <end position="1363"/>
    </location>
</feature>
<evidence type="ECO:0000256" key="8">
    <source>
        <dbReference type="ARBA" id="ARBA00023136"/>
    </source>
</evidence>
<dbReference type="RefSeq" id="WP_063468458.1">
    <property type="nucleotide sequence ID" value="NZ_UPHN01000005.1"/>
</dbReference>
<dbReference type="InterPro" id="IPR023836">
    <property type="entry name" value="EccCa-like_Actinobacteria"/>
</dbReference>
<evidence type="ECO:0000259" key="11">
    <source>
        <dbReference type="PROSITE" id="PS50901"/>
    </source>
</evidence>
<dbReference type="PANTHER" id="PTHR22683:SF1">
    <property type="entry name" value="TYPE VII SECRETION SYSTEM PROTEIN ESSC"/>
    <property type="match status" value="1"/>
</dbReference>
<feature type="binding site" evidence="9">
    <location>
        <begin position="1190"/>
        <end position="1197"/>
    </location>
    <ligand>
        <name>ATP</name>
        <dbReference type="ChEBI" id="CHEBI:30616"/>
    </ligand>
</feature>
<dbReference type="InterPro" id="IPR002543">
    <property type="entry name" value="FtsK_dom"/>
</dbReference>
<keyword evidence="2" id="KW-1003">Cell membrane</keyword>
<evidence type="ECO:0000256" key="7">
    <source>
        <dbReference type="ARBA" id="ARBA00022989"/>
    </source>
</evidence>
<organism evidence="12 13">
    <name type="scientific">Mycobacterium pseudokansasii</name>
    <dbReference type="NCBI Taxonomy" id="2341080"/>
    <lineage>
        <taxon>Bacteria</taxon>
        <taxon>Bacillati</taxon>
        <taxon>Actinomycetota</taxon>
        <taxon>Actinomycetes</taxon>
        <taxon>Mycobacteriales</taxon>
        <taxon>Mycobacteriaceae</taxon>
        <taxon>Mycobacterium</taxon>
    </lineage>
</organism>
<gene>
    <name evidence="12" type="primary">eccC5_2</name>
    <name evidence="12" type="ORF">LAUMK142_05726</name>
</gene>
<evidence type="ECO:0000256" key="10">
    <source>
        <dbReference type="SAM" id="Phobius"/>
    </source>
</evidence>
<proteinExistence type="predicted"/>
<feature type="domain" description="FtsK" evidence="11">
    <location>
        <begin position="508"/>
        <end position="706"/>
    </location>
</feature>
<dbReference type="GO" id="GO:0003677">
    <property type="term" value="F:DNA binding"/>
    <property type="evidence" value="ECO:0007669"/>
    <property type="project" value="InterPro"/>
</dbReference>
<evidence type="ECO:0000256" key="2">
    <source>
        <dbReference type="ARBA" id="ARBA00022475"/>
    </source>
</evidence>
<dbReference type="Proteomes" id="UP000268285">
    <property type="component" value="Unassembled WGS sequence"/>
</dbReference>
<dbReference type="FunFam" id="3.40.50.300:FF:001652">
    <property type="entry name" value="Type VII secretion protein EccC"/>
    <property type="match status" value="1"/>
</dbReference>
<keyword evidence="7 10" id="KW-1133">Transmembrane helix</keyword>
<evidence type="ECO:0000256" key="1">
    <source>
        <dbReference type="ARBA" id="ARBA00004651"/>
    </source>
</evidence>
<dbReference type="PROSITE" id="PS50901">
    <property type="entry name" value="FTSK"/>
    <property type="match status" value="3"/>
</dbReference>